<dbReference type="EMBL" id="BFAZ01000009">
    <property type="protein sequence ID" value="GBF44004.1"/>
    <property type="molecule type" value="Genomic_DNA"/>
</dbReference>
<reference evidence="3" key="1">
    <citation type="journal article" date="2019" name="Microbiol. Immunol.">
        <title>Molecular and phenotypic characterization of Leptospira johnsonii sp. nov., Leptospira ellinghausenii sp. nov. and Leptospira ryugenii sp. nov. isolated from soil and water in Japan.</title>
        <authorList>
            <person name="Masuzawa T."/>
            <person name="Saito M."/>
            <person name="Nakao R."/>
            <person name="Nikaido Y."/>
            <person name="Matsumoto M."/>
            <person name="Ogawa M."/>
            <person name="Yokoyama M."/>
            <person name="Hidaka Y."/>
            <person name="Tomita J."/>
            <person name="Sakakibara K."/>
            <person name="Suzuki K."/>
            <person name="Yasuda S."/>
            <person name="Sato H."/>
            <person name="Yamaguchi M."/>
            <person name="Yoshida S.I."/>
            <person name="Koizumi N."/>
            <person name="Kawamura Y."/>
        </authorList>
    </citation>
    <scope>NUCLEOTIDE SEQUENCE [LARGE SCALE GENOMIC DNA]</scope>
    <source>
        <strain evidence="3">E18</strain>
    </source>
</reference>
<feature type="region of interest" description="Disordered" evidence="1">
    <location>
        <begin position="1"/>
        <end position="22"/>
    </location>
</feature>
<keyword evidence="3" id="KW-1185">Reference proteome</keyword>
<gene>
    <name evidence="2" type="ORF">LPTSP2_33070</name>
</gene>
<comment type="caution">
    <text evidence="2">The sequence shown here is derived from an EMBL/GenBank/DDBJ whole genome shotgun (WGS) entry which is preliminary data.</text>
</comment>
<evidence type="ECO:0000313" key="2">
    <source>
        <dbReference type="EMBL" id="GBF44004.1"/>
    </source>
</evidence>
<dbReference type="Proteomes" id="UP000245206">
    <property type="component" value="Unassembled WGS sequence"/>
</dbReference>
<name>A0A2P2DH94_9LEPT</name>
<evidence type="ECO:0000313" key="3">
    <source>
        <dbReference type="Proteomes" id="UP000245206"/>
    </source>
</evidence>
<proteinExistence type="predicted"/>
<accession>A0A2P2DH94</accession>
<protein>
    <submittedName>
        <fullName evidence="2">Uncharacterized protein</fullName>
    </submittedName>
</protein>
<organism evidence="2 3">
    <name type="scientific">Leptospira ellinghausenii</name>
    <dbReference type="NCBI Taxonomy" id="1917822"/>
    <lineage>
        <taxon>Bacteria</taxon>
        <taxon>Pseudomonadati</taxon>
        <taxon>Spirochaetota</taxon>
        <taxon>Spirochaetia</taxon>
        <taxon>Leptospirales</taxon>
        <taxon>Leptospiraceae</taxon>
        <taxon>Leptospira</taxon>
    </lineage>
</organism>
<dbReference type="AlphaFoldDB" id="A0A2P2DH94"/>
<sequence length="70" mass="8024">MDPSPADIPIMANPYNAERDGIDDLPKKRYATLSETKDKNKSDKNVERTMVTELEPNSPKWQVKILMFSN</sequence>
<evidence type="ECO:0000256" key="1">
    <source>
        <dbReference type="SAM" id="MobiDB-lite"/>
    </source>
</evidence>